<dbReference type="Proteomes" id="UP000182835">
    <property type="component" value="Unassembled WGS sequence"/>
</dbReference>
<dbReference type="EMBL" id="JXKG01000020">
    <property type="protein sequence ID" value="OJG14317.1"/>
    <property type="molecule type" value="Genomic_DNA"/>
</dbReference>
<dbReference type="STRING" id="317010.RU96_GL001234"/>
<dbReference type="OrthoDB" id="2186514at2"/>
<protein>
    <recommendedName>
        <fullName evidence="3">DUF4829 domain-containing protein</fullName>
    </recommendedName>
</protein>
<sequence length="168" mass="19108">MNKSYRKLILTLIILSGVIFFYVFPHQKAAEAIITPSKDKTESIQITGKITDQKAAKAGLTLLQQNLQAANAKDSTAYADTLIKKAQAATKKEMDKFFASYDLHHELLSFEVIKQEQNQMVIKAQQKTINQGKEKYRNHISEARHLFVKEDGSWKIKETNMADTSFID</sequence>
<gene>
    <name evidence="1" type="ORF">RU96_GL001234</name>
</gene>
<accession>A0A1L8R3M4</accession>
<reference evidence="1 2" key="1">
    <citation type="submission" date="2014-12" db="EMBL/GenBank/DDBJ databases">
        <title>Draft genome sequences of 29 type strains of Enterococci.</title>
        <authorList>
            <person name="Zhong Z."/>
            <person name="Sun Z."/>
            <person name="Liu W."/>
            <person name="Zhang W."/>
            <person name="Zhang H."/>
        </authorList>
    </citation>
    <scope>NUCLEOTIDE SEQUENCE [LARGE SCALE GENOMIC DNA]</scope>
    <source>
        <strain evidence="1 2">DSM 21207</strain>
    </source>
</reference>
<dbReference type="RefSeq" id="WP_071865465.1">
    <property type="nucleotide sequence ID" value="NZ_JBHLVQ010000017.1"/>
</dbReference>
<name>A0A1L8R3M4_9ENTE</name>
<evidence type="ECO:0000313" key="2">
    <source>
        <dbReference type="Proteomes" id="UP000182835"/>
    </source>
</evidence>
<evidence type="ECO:0008006" key="3">
    <source>
        <dbReference type="Google" id="ProtNLM"/>
    </source>
</evidence>
<dbReference type="AlphaFoldDB" id="A0A1L8R3M4"/>
<comment type="caution">
    <text evidence="1">The sequence shown here is derived from an EMBL/GenBank/DDBJ whole genome shotgun (WGS) entry which is preliminary data.</text>
</comment>
<proteinExistence type="predicted"/>
<organism evidence="1 2">
    <name type="scientific">Enterococcus canintestini</name>
    <dbReference type="NCBI Taxonomy" id="317010"/>
    <lineage>
        <taxon>Bacteria</taxon>
        <taxon>Bacillati</taxon>
        <taxon>Bacillota</taxon>
        <taxon>Bacilli</taxon>
        <taxon>Lactobacillales</taxon>
        <taxon>Enterococcaceae</taxon>
        <taxon>Enterococcus</taxon>
    </lineage>
</organism>
<evidence type="ECO:0000313" key="1">
    <source>
        <dbReference type="EMBL" id="OJG14317.1"/>
    </source>
</evidence>